<comment type="function">
    <text evidence="1">Nucleoside permease that transports adenosine and guanosine.</text>
</comment>
<dbReference type="EMBL" id="FQNC01000043">
    <property type="protein sequence ID" value="SGY43890.1"/>
    <property type="molecule type" value="Genomic_DNA"/>
</dbReference>
<dbReference type="Proteomes" id="UP000249464">
    <property type="component" value="Unassembled WGS sequence"/>
</dbReference>
<keyword evidence="2" id="KW-0732">Signal</keyword>
<protein>
    <submittedName>
        <fullName evidence="3">BQ5605_C001g00077 protein</fullName>
    </submittedName>
</protein>
<dbReference type="PANTHER" id="PTHR38643:SF1">
    <property type="entry name" value="PURINE NUCLEOSIDE PERMEASE C285.05-RELATED"/>
    <property type="match status" value="1"/>
</dbReference>
<gene>
    <name evidence="3" type="primary">BQ5605_C001g00077</name>
    <name evidence="3" type="ORF">BQ5605_C001G00077</name>
</gene>
<accession>A0A2X0M6K9</accession>
<evidence type="ECO:0000313" key="4">
    <source>
        <dbReference type="Proteomes" id="UP000249464"/>
    </source>
</evidence>
<dbReference type="GO" id="GO:0055085">
    <property type="term" value="P:transmembrane transport"/>
    <property type="evidence" value="ECO:0007669"/>
    <property type="project" value="InterPro"/>
</dbReference>
<keyword evidence="4" id="KW-1185">Reference proteome</keyword>
<name>A0A2X0M6K9_9BASI</name>
<dbReference type="Gene3D" id="3.40.50.1580">
    <property type="entry name" value="Nucleoside phosphorylase domain"/>
    <property type="match status" value="1"/>
</dbReference>
<feature type="chain" id="PRO_5015845324" evidence="2">
    <location>
        <begin position="23"/>
        <end position="380"/>
    </location>
</feature>
<keyword evidence="1" id="KW-0813">Transport</keyword>
<sequence>MLSKLRNVSVAAALLFAGLAIAAPAPVSKSSLEARHGKQNLLTPKVMIISMFAPERAVWIKPMKLVHNVSVVGLSPLYPYVACNDEYDVCIMTTGEAEINAAASMMALALSPLFCLQQTYFLIAGIGGVNPYAGTLGSAAFARFAVQVALEYELDARQIPSNWTTGYWMQNTAGPGQLSATKDLYGTELFEVNTNLLAKAYSAAKGVTLNDSTTAQAYRQKFDYAPANQPPQVILGDVATSDVYYAGTLLSESFGNYTALLTNGTGKYTTTAQEDNATLESMVRATKAGLLDYARVIILRTCSDFDRAPPGNVTAYDAFFANQGGFEPALQNLYIAGKPVVDMILKDWSTFKNGVQPQSKGNGSYYGDDLGTLRSGPALA</sequence>
<dbReference type="STRING" id="796604.A0A2X0M6K9"/>
<dbReference type="PANTHER" id="PTHR38643">
    <property type="entry name" value="PURINE NUCLEOSIDE PERMEASE C285.05-RELATED"/>
    <property type="match status" value="1"/>
</dbReference>
<evidence type="ECO:0000256" key="2">
    <source>
        <dbReference type="SAM" id="SignalP"/>
    </source>
</evidence>
<dbReference type="GO" id="GO:0009116">
    <property type="term" value="P:nucleoside metabolic process"/>
    <property type="evidence" value="ECO:0007669"/>
    <property type="project" value="InterPro"/>
</dbReference>
<dbReference type="InterPro" id="IPR009486">
    <property type="entry name" value="Pur_nuclsid_perm"/>
</dbReference>
<evidence type="ECO:0000256" key="1">
    <source>
        <dbReference type="PIRNR" id="PIRNR013171"/>
    </source>
</evidence>
<dbReference type="Pfam" id="PF06516">
    <property type="entry name" value="NUP"/>
    <property type="match status" value="1"/>
</dbReference>
<organism evidence="3 4">
    <name type="scientific">Microbotryum silenes-dioicae</name>
    <dbReference type="NCBI Taxonomy" id="796604"/>
    <lineage>
        <taxon>Eukaryota</taxon>
        <taxon>Fungi</taxon>
        <taxon>Dikarya</taxon>
        <taxon>Basidiomycota</taxon>
        <taxon>Pucciniomycotina</taxon>
        <taxon>Microbotryomycetes</taxon>
        <taxon>Microbotryales</taxon>
        <taxon>Microbotryaceae</taxon>
        <taxon>Microbotryum</taxon>
    </lineage>
</organism>
<dbReference type="GO" id="GO:0003824">
    <property type="term" value="F:catalytic activity"/>
    <property type="evidence" value="ECO:0007669"/>
    <property type="project" value="InterPro"/>
</dbReference>
<comment type="similarity">
    <text evidence="1">Belongs to the NUP family.</text>
</comment>
<evidence type="ECO:0000313" key="3">
    <source>
        <dbReference type="EMBL" id="SGY43890.1"/>
    </source>
</evidence>
<dbReference type="AlphaFoldDB" id="A0A2X0M6K9"/>
<feature type="signal peptide" evidence="2">
    <location>
        <begin position="1"/>
        <end position="22"/>
    </location>
</feature>
<dbReference type="GO" id="GO:0005783">
    <property type="term" value="C:endoplasmic reticulum"/>
    <property type="evidence" value="ECO:0007669"/>
    <property type="project" value="TreeGrafter"/>
</dbReference>
<proteinExistence type="inferred from homology"/>
<dbReference type="InterPro" id="IPR035994">
    <property type="entry name" value="Nucleoside_phosphorylase_sf"/>
</dbReference>
<dbReference type="PIRSF" id="PIRSF013171">
    <property type="entry name" value="Pur_nuclsid_perm"/>
    <property type="match status" value="1"/>
</dbReference>
<reference evidence="3 4" key="1">
    <citation type="submission" date="2016-11" db="EMBL/GenBank/DDBJ databases">
        <authorList>
            <person name="Jaros S."/>
            <person name="Januszkiewicz K."/>
            <person name="Wedrychowicz H."/>
        </authorList>
    </citation>
    <scope>NUCLEOTIDE SEQUENCE [LARGE SCALE GENOMIC DNA]</scope>
</reference>